<dbReference type="RefSeq" id="WP_183328380.1">
    <property type="nucleotide sequence ID" value="NZ_JACHHK010000003.1"/>
</dbReference>
<dbReference type="AlphaFoldDB" id="A0A7W8CWY5"/>
<name>A0A7W8CWY5_9FIRM</name>
<sequence>METCRIEVPAALIHSAANVLEPLGISVQDAVDAYLRRIVWEKGIPFQRLKMPSVPAWDEAEMLEMNSGYLHCQGRSDRSYHAYLSFQKE</sequence>
<organism evidence="1 2">
    <name type="scientific">Catenisphaera adipataccumulans</name>
    <dbReference type="NCBI Taxonomy" id="700500"/>
    <lineage>
        <taxon>Bacteria</taxon>
        <taxon>Bacillati</taxon>
        <taxon>Bacillota</taxon>
        <taxon>Erysipelotrichia</taxon>
        <taxon>Erysipelotrichales</taxon>
        <taxon>Erysipelotrichaceae</taxon>
        <taxon>Catenisphaera</taxon>
    </lineage>
</organism>
<dbReference type="EMBL" id="JACHHK010000003">
    <property type="protein sequence ID" value="MBB5183103.1"/>
    <property type="molecule type" value="Genomic_DNA"/>
</dbReference>
<gene>
    <name evidence="1" type="ORF">HNQ47_001123</name>
</gene>
<reference evidence="1 2" key="1">
    <citation type="submission" date="2020-08" db="EMBL/GenBank/DDBJ databases">
        <title>Genomic Encyclopedia of Type Strains, Phase IV (KMG-IV): sequencing the most valuable type-strain genomes for metagenomic binning, comparative biology and taxonomic classification.</title>
        <authorList>
            <person name="Goeker M."/>
        </authorList>
    </citation>
    <scope>NUCLEOTIDE SEQUENCE [LARGE SCALE GENOMIC DNA]</scope>
    <source>
        <strain evidence="1 2">DSM 25799</strain>
    </source>
</reference>
<accession>A0A7W8CWY5</accession>
<keyword evidence="2" id="KW-1185">Reference proteome</keyword>
<dbReference type="Proteomes" id="UP000539953">
    <property type="component" value="Unassembled WGS sequence"/>
</dbReference>
<comment type="caution">
    <text evidence="1">The sequence shown here is derived from an EMBL/GenBank/DDBJ whole genome shotgun (WGS) entry which is preliminary data.</text>
</comment>
<protein>
    <submittedName>
        <fullName evidence="1">Antitoxin component of RelBE/YafQ-DinJ toxin-antitoxin module</fullName>
    </submittedName>
</protein>
<proteinExistence type="predicted"/>
<dbReference type="GO" id="GO:0006355">
    <property type="term" value="P:regulation of DNA-templated transcription"/>
    <property type="evidence" value="ECO:0007669"/>
    <property type="project" value="InterPro"/>
</dbReference>
<evidence type="ECO:0000313" key="2">
    <source>
        <dbReference type="Proteomes" id="UP000539953"/>
    </source>
</evidence>
<dbReference type="InterPro" id="IPR013321">
    <property type="entry name" value="Arc_rbn_hlx_hlx"/>
</dbReference>
<evidence type="ECO:0000313" key="1">
    <source>
        <dbReference type="EMBL" id="MBB5183103.1"/>
    </source>
</evidence>
<dbReference type="Gene3D" id="1.10.1220.10">
    <property type="entry name" value="Met repressor-like"/>
    <property type="match status" value="1"/>
</dbReference>